<dbReference type="PROSITE" id="PS00107">
    <property type="entry name" value="PROTEIN_KINASE_ATP"/>
    <property type="match status" value="1"/>
</dbReference>
<evidence type="ECO:0000256" key="1">
    <source>
        <dbReference type="ARBA" id="ARBA00012513"/>
    </source>
</evidence>
<feature type="compositionally biased region" description="Polar residues" evidence="8">
    <location>
        <begin position="424"/>
        <end position="436"/>
    </location>
</feature>
<evidence type="ECO:0000256" key="2">
    <source>
        <dbReference type="ARBA" id="ARBA00022527"/>
    </source>
</evidence>
<evidence type="ECO:0000256" key="4">
    <source>
        <dbReference type="ARBA" id="ARBA00022741"/>
    </source>
</evidence>
<dbReference type="RefSeq" id="WP_002653446.1">
    <property type="nucleotide sequence ID" value="NZ_CH672376.1"/>
</dbReference>
<feature type="binding site" evidence="7">
    <location>
        <position position="174"/>
    </location>
    <ligand>
        <name>ATP</name>
        <dbReference type="ChEBI" id="CHEBI:30616"/>
    </ligand>
</feature>
<evidence type="ECO:0000256" key="8">
    <source>
        <dbReference type="SAM" id="MobiDB-lite"/>
    </source>
</evidence>
<comment type="caution">
    <text evidence="12">The sequence shown here is derived from an EMBL/GenBank/DDBJ whole genome shotgun (WGS) entry which is preliminary data.</text>
</comment>
<dbReference type="EMBL" id="AANZ01000017">
    <property type="protein sequence ID" value="EAQ78951.1"/>
    <property type="molecule type" value="Genomic_DNA"/>
</dbReference>
<keyword evidence="5 12" id="KW-0418">Kinase</keyword>
<dbReference type="InterPro" id="IPR000719">
    <property type="entry name" value="Prot_kinase_dom"/>
</dbReference>
<keyword evidence="9" id="KW-0812">Transmembrane</keyword>
<dbReference type="InterPro" id="IPR017441">
    <property type="entry name" value="Protein_kinase_ATP_BS"/>
</dbReference>
<dbReference type="InterPro" id="IPR016186">
    <property type="entry name" value="C-type_lectin-like/link_sf"/>
</dbReference>
<keyword evidence="6 7" id="KW-0067">ATP-binding</keyword>
<feature type="domain" description="C-type lectin" evidence="11">
    <location>
        <begin position="1045"/>
        <end position="1148"/>
    </location>
</feature>
<evidence type="ECO:0000256" key="6">
    <source>
        <dbReference type="ARBA" id="ARBA00022840"/>
    </source>
</evidence>
<dbReference type="CDD" id="cd14014">
    <property type="entry name" value="STKc_PknB_like"/>
    <property type="match status" value="1"/>
</dbReference>
<sequence>MDDRLLELLEQWEEATSNGKQPNLATLAGGDAQLAAQLQLHAAALKKIAWLDCAKSPAHELRLPSVQSLSSSLLTPEDLTLETLQANLAAAEIVPPAKLIELLKSRRIKTAHQLAGLLLEKDLITRFQLRSIAHGKTRGLKLGRYVILDKIGEGGMGQVFKARHSKMGRIVALKVLPRAAMSKSQGIERFNQEMKVAAKLRHENIVTAFDADDAEGLHFFVMEYVEGRDLSSVVRKDGPLSVAKAVDCLMQAAQGLEYAHEVGLVHRDIKPANLLLDNHGIVKILDMGIARIQTGANQAGLTQNGAVMGTVDFMAPEQAIDAKTVTVAADLYSLGCTFYYLLTGRPPFAGETLMVKLLGHREQPPPPLTVRSDVPPELEAIYQKCMAMLPGDRYPSATELIADLEKLRSHLSETPPPRALSKLETASDTSPTSFLETQPYLPAANSSLQLSIDPRRKKNKRPLSGRGASFYGGAIVVALLFCGALYYGAGLVLKFSTPPGTLVVEIEPDALAADVGNQELTLIHETTKKRTPIQLVGTEQIAQLLPGKYKFGFKTSEGLKTDVNELTILSGAESRIRVSWESNEKPRVAYALDFDGVDDYVELPFGYQGDTPLTIEIVMPMPVDPLPGGTYLGTTEVSGVGLDIVKQGDNGKLRAVVAVRSKQLNQYLKIETDELPPPGTTTNITAVFNSQEYRLYIDGKLRSQRSLAESDRLLNALNFVLGASVSNDLNSPLRFDYPYKGKIQQLRVSKTERYTADFTPQYQFNRDDQTFALYRFQEGEGTLLKDSSGNNLHGVIYGNPPWVPLPQDSTSISRPSSPSPNTTDGDWIDLLAMIQLPENAIQGNWRRRGKSLLSGVNGFDRIYVPYAVKGNYKLALEFTRVGGEDMLSVRLPTTRGCFDFLVGGYGNKLAGIQKIDLIALNQIPLPSDAVNNHFKLANGKRYRLEIGVKIAANGEIEIDGVLDGRHLAGWQGNDNRLSGHPVNSLPEVRMLGLITFSSKYEIHKLEIQLPDGAEGRQLSNADWGHHFYPVADEPIPGLAKRCKIWNGRFYLFGEGPMPLPFAQEVAQLHQARLVTISSPEEEAFLVANMPNKAFWTAAWRHADDFDWRDDRNRPLKYVGNWLPGQPDLSKNREIFAVVSAPGAFPDDPAFAGWSQSAASPTTIYPVYEWGEEPGETSANIDRKAPE</sequence>
<dbReference type="HOGENOM" id="CLU_272326_0_0_0"/>
<dbReference type="PROSITE" id="PS50011">
    <property type="entry name" value="PROTEIN_KINASE_DOM"/>
    <property type="match status" value="1"/>
</dbReference>
<dbReference type="Gene3D" id="2.60.120.200">
    <property type="match status" value="1"/>
</dbReference>
<keyword evidence="9" id="KW-1133">Transmembrane helix</keyword>
<dbReference type="Proteomes" id="UP000004358">
    <property type="component" value="Unassembled WGS sequence"/>
</dbReference>
<dbReference type="Gene3D" id="1.10.510.10">
    <property type="entry name" value="Transferase(Phosphotransferase) domain 1"/>
    <property type="match status" value="1"/>
</dbReference>
<dbReference type="Gene3D" id="3.10.100.10">
    <property type="entry name" value="Mannose-Binding Protein A, subunit A"/>
    <property type="match status" value="1"/>
</dbReference>
<proteinExistence type="predicted"/>
<dbReference type="AlphaFoldDB" id="A3ZX70"/>
<dbReference type="PROSITE" id="PS00108">
    <property type="entry name" value="PROTEIN_KINASE_ST"/>
    <property type="match status" value="1"/>
</dbReference>
<evidence type="ECO:0000313" key="12">
    <source>
        <dbReference type="EMBL" id="EAQ78951.1"/>
    </source>
</evidence>
<evidence type="ECO:0000256" key="7">
    <source>
        <dbReference type="PROSITE-ProRule" id="PRU10141"/>
    </source>
</evidence>
<dbReference type="InterPro" id="IPR008271">
    <property type="entry name" value="Ser/Thr_kinase_AS"/>
</dbReference>
<dbReference type="PANTHER" id="PTHR43289">
    <property type="entry name" value="MITOGEN-ACTIVATED PROTEIN KINASE KINASE KINASE 20-RELATED"/>
    <property type="match status" value="1"/>
</dbReference>
<keyword evidence="2 12" id="KW-0723">Serine/threonine-protein kinase</keyword>
<dbReference type="GO" id="GO:0005524">
    <property type="term" value="F:ATP binding"/>
    <property type="evidence" value="ECO:0007669"/>
    <property type="project" value="UniProtKB-UniRule"/>
</dbReference>
<dbReference type="eggNOG" id="COG0515">
    <property type="taxonomic scope" value="Bacteria"/>
</dbReference>
<evidence type="ECO:0000313" key="13">
    <source>
        <dbReference type="Proteomes" id="UP000004358"/>
    </source>
</evidence>
<feature type="region of interest" description="Disordered" evidence="8">
    <location>
        <begin position="412"/>
        <end position="437"/>
    </location>
</feature>
<reference evidence="12 13" key="1">
    <citation type="submission" date="2006-02" db="EMBL/GenBank/DDBJ databases">
        <authorList>
            <person name="Amann R."/>
            <person name="Ferriera S."/>
            <person name="Johnson J."/>
            <person name="Kravitz S."/>
            <person name="Halpern A."/>
            <person name="Remington K."/>
            <person name="Beeson K."/>
            <person name="Tran B."/>
            <person name="Rogers Y.-H."/>
            <person name="Friedman R."/>
            <person name="Venter J.C."/>
        </authorList>
    </citation>
    <scope>NUCLEOTIDE SEQUENCE [LARGE SCALE GENOMIC DNA]</scope>
    <source>
        <strain evidence="12 13">DSM 3645</strain>
    </source>
</reference>
<name>A3ZX70_9BACT</name>
<dbReference type="SUPFAM" id="SSF56436">
    <property type="entry name" value="C-type lectin-like"/>
    <property type="match status" value="1"/>
</dbReference>
<keyword evidence="3" id="KW-0808">Transferase</keyword>
<feature type="transmembrane region" description="Helical" evidence="9">
    <location>
        <begin position="468"/>
        <end position="489"/>
    </location>
</feature>
<dbReference type="CDD" id="cd03603">
    <property type="entry name" value="CLECT_VCBS"/>
    <property type="match status" value="1"/>
</dbReference>
<dbReference type="SUPFAM" id="SSF56112">
    <property type="entry name" value="Protein kinase-like (PK-like)"/>
    <property type="match status" value="1"/>
</dbReference>
<evidence type="ECO:0000256" key="3">
    <source>
        <dbReference type="ARBA" id="ARBA00022679"/>
    </source>
</evidence>
<dbReference type="EC" id="2.7.11.1" evidence="1"/>
<evidence type="ECO:0000256" key="5">
    <source>
        <dbReference type="ARBA" id="ARBA00022777"/>
    </source>
</evidence>
<evidence type="ECO:0000256" key="9">
    <source>
        <dbReference type="SAM" id="Phobius"/>
    </source>
</evidence>
<dbReference type="InterPro" id="IPR013320">
    <property type="entry name" value="ConA-like_dom_sf"/>
</dbReference>
<evidence type="ECO:0000259" key="10">
    <source>
        <dbReference type="PROSITE" id="PS50011"/>
    </source>
</evidence>
<dbReference type="InterPro" id="IPR034007">
    <property type="entry name" value="CTLD_bac"/>
</dbReference>
<dbReference type="Gene3D" id="3.30.200.20">
    <property type="entry name" value="Phosphorylase Kinase, domain 1"/>
    <property type="match status" value="1"/>
</dbReference>
<dbReference type="InterPro" id="IPR011009">
    <property type="entry name" value="Kinase-like_dom_sf"/>
</dbReference>
<keyword evidence="4 7" id="KW-0547">Nucleotide-binding</keyword>
<keyword evidence="9" id="KW-0472">Membrane</keyword>
<dbReference type="FunFam" id="1.10.510.10:FF:000021">
    <property type="entry name" value="Serine/threonine protein kinase"/>
    <property type="match status" value="1"/>
</dbReference>
<dbReference type="InterPro" id="IPR016187">
    <property type="entry name" value="CTDL_fold"/>
</dbReference>
<dbReference type="Pfam" id="PF00069">
    <property type="entry name" value="Pkinase"/>
    <property type="match status" value="1"/>
</dbReference>
<dbReference type="SMART" id="SM00220">
    <property type="entry name" value="S_TKc"/>
    <property type="match status" value="1"/>
</dbReference>
<feature type="domain" description="Protein kinase" evidence="10">
    <location>
        <begin position="145"/>
        <end position="407"/>
    </location>
</feature>
<accession>A3ZX70</accession>
<protein>
    <recommendedName>
        <fullName evidence="1">non-specific serine/threonine protein kinase</fullName>
        <ecNumber evidence="1">2.7.11.1</ecNumber>
    </recommendedName>
</protein>
<dbReference type="OrthoDB" id="6111975at2"/>
<evidence type="ECO:0000259" key="11">
    <source>
        <dbReference type="PROSITE" id="PS50041"/>
    </source>
</evidence>
<dbReference type="SUPFAM" id="SSF49899">
    <property type="entry name" value="Concanavalin A-like lectins/glucanases"/>
    <property type="match status" value="1"/>
</dbReference>
<dbReference type="GO" id="GO:0004674">
    <property type="term" value="F:protein serine/threonine kinase activity"/>
    <property type="evidence" value="ECO:0007669"/>
    <property type="project" value="UniProtKB-KW"/>
</dbReference>
<dbReference type="PROSITE" id="PS50041">
    <property type="entry name" value="C_TYPE_LECTIN_2"/>
    <property type="match status" value="1"/>
</dbReference>
<dbReference type="Pfam" id="PF13385">
    <property type="entry name" value="Laminin_G_3"/>
    <property type="match status" value="1"/>
</dbReference>
<organism evidence="12 13">
    <name type="scientific">Blastopirellula marina DSM 3645</name>
    <dbReference type="NCBI Taxonomy" id="314230"/>
    <lineage>
        <taxon>Bacteria</taxon>
        <taxon>Pseudomonadati</taxon>
        <taxon>Planctomycetota</taxon>
        <taxon>Planctomycetia</taxon>
        <taxon>Pirellulales</taxon>
        <taxon>Pirellulaceae</taxon>
        <taxon>Blastopirellula</taxon>
    </lineage>
</organism>
<dbReference type="InterPro" id="IPR001304">
    <property type="entry name" value="C-type_lectin-like"/>
</dbReference>
<dbReference type="PANTHER" id="PTHR43289:SF6">
    <property type="entry name" value="SERINE_THREONINE-PROTEIN KINASE NEKL-3"/>
    <property type="match status" value="1"/>
</dbReference>
<gene>
    <name evidence="12" type="ORF">DSM3645_27763</name>
</gene>
<dbReference type="STRING" id="314230.DSM3645_27763"/>